<proteinExistence type="predicted"/>
<protein>
    <submittedName>
        <fullName evidence="1">Uncharacterized protein</fullName>
    </submittedName>
</protein>
<gene>
    <name evidence="1" type="ORF">QFC21_006431</name>
</gene>
<dbReference type="EMBL" id="JASBWT010000031">
    <property type="protein sequence ID" value="KAJ9093401.1"/>
    <property type="molecule type" value="Genomic_DNA"/>
</dbReference>
<reference evidence="1" key="1">
    <citation type="submission" date="2023-04" db="EMBL/GenBank/DDBJ databases">
        <title>Draft Genome sequencing of Naganishia species isolated from polar environments using Oxford Nanopore Technology.</title>
        <authorList>
            <person name="Leo P."/>
            <person name="Venkateswaran K."/>
        </authorList>
    </citation>
    <scope>NUCLEOTIDE SEQUENCE</scope>
    <source>
        <strain evidence="1">MNA-CCFEE 5423</strain>
    </source>
</reference>
<comment type="caution">
    <text evidence="1">The sequence shown here is derived from an EMBL/GenBank/DDBJ whole genome shotgun (WGS) entry which is preliminary data.</text>
</comment>
<organism evidence="1 2">
    <name type="scientific">Naganishia friedmannii</name>
    <dbReference type="NCBI Taxonomy" id="89922"/>
    <lineage>
        <taxon>Eukaryota</taxon>
        <taxon>Fungi</taxon>
        <taxon>Dikarya</taxon>
        <taxon>Basidiomycota</taxon>
        <taxon>Agaricomycotina</taxon>
        <taxon>Tremellomycetes</taxon>
        <taxon>Filobasidiales</taxon>
        <taxon>Filobasidiaceae</taxon>
        <taxon>Naganishia</taxon>
    </lineage>
</organism>
<sequence>MLSGLGGLDRFFWRWRTGKDCLRSFPTNTDVNNGSKVSLTANLKNFPTKETFEELRLYAALEAKNSRVSSQVELSLQNLANFEKHVSAYGVKVVQGKGQIVAQLELLEKVESDRLTAKDRKELTIASEALRHFRAQFGVLGGKEGGVNFLERVCEATLTGAEIVDAHNKIQDLLSKYKAEDPGRKSIEPPFTIRDWRTFSKTCADMQMLLTEILAGPIIASKDDGLDEDWIEVDTEGSCRALTDTRGRRTETGNSANSASAFETKEEVPSWADSTLAALSKAWSRQSVSNAAAALTALSKPGSSTGG</sequence>
<evidence type="ECO:0000313" key="2">
    <source>
        <dbReference type="Proteomes" id="UP001227268"/>
    </source>
</evidence>
<name>A0ACC2V412_9TREE</name>
<evidence type="ECO:0000313" key="1">
    <source>
        <dbReference type="EMBL" id="KAJ9093401.1"/>
    </source>
</evidence>
<dbReference type="Proteomes" id="UP001227268">
    <property type="component" value="Unassembled WGS sequence"/>
</dbReference>
<keyword evidence="2" id="KW-1185">Reference proteome</keyword>
<accession>A0ACC2V412</accession>